<dbReference type="AlphaFoldDB" id="A0AAN9ECF3"/>
<evidence type="ECO:0000313" key="2">
    <source>
        <dbReference type="Proteomes" id="UP001372338"/>
    </source>
</evidence>
<accession>A0AAN9ECF3</accession>
<protein>
    <submittedName>
        <fullName evidence="1">Uncharacterized protein</fullName>
    </submittedName>
</protein>
<dbReference type="Proteomes" id="UP001372338">
    <property type="component" value="Unassembled WGS sequence"/>
</dbReference>
<keyword evidence="2" id="KW-1185">Reference proteome</keyword>
<evidence type="ECO:0000313" key="1">
    <source>
        <dbReference type="EMBL" id="KAK7251819.1"/>
    </source>
</evidence>
<reference evidence="1 2" key="1">
    <citation type="submission" date="2024-01" db="EMBL/GenBank/DDBJ databases">
        <title>The genomes of 5 underutilized Papilionoideae crops provide insights into root nodulation and disease resistanc.</title>
        <authorList>
            <person name="Yuan L."/>
        </authorList>
    </citation>
    <scope>NUCLEOTIDE SEQUENCE [LARGE SCALE GENOMIC DNA]</scope>
    <source>
        <strain evidence="1">ZHUSHIDOU_FW_LH</strain>
        <tissue evidence="1">Leaf</tissue>
    </source>
</reference>
<gene>
    <name evidence="1" type="ORF">RIF29_35365</name>
</gene>
<name>A0AAN9ECF3_CROPI</name>
<sequence length="194" mass="22349">MDETGEDPYSILVPPGFESFDIDKVSYCKDKAALVRVYVEKPRKKKSSSIQHHHHHHYYHIHQTLRQEVVHVPSRQGHDRRAGLLMYSHHLRQSARGASSTPLLSQWSANNTSIQCEKQMAPSKKKPKNGRRPACFGNWKQLIPIFLRSRSSAPQKDKNKKQNHSGFLGNAIKILQVRRGRSFIRSMFSTTKRA</sequence>
<organism evidence="1 2">
    <name type="scientific">Crotalaria pallida</name>
    <name type="common">Smooth rattlebox</name>
    <name type="synonym">Crotalaria striata</name>
    <dbReference type="NCBI Taxonomy" id="3830"/>
    <lineage>
        <taxon>Eukaryota</taxon>
        <taxon>Viridiplantae</taxon>
        <taxon>Streptophyta</taxon>
        <taxon>Embryophyta</taxon>
        <taxon>Tracheophyta</taxon>
        <taxon>Spermatophyta</taxon>
        <taxon>Magnoliopsida</taxon>
        <taxon>eudicotyledons</taxon>
        <taxon>Gunneridae</taxon>
        <taxon>Pentapetalae</taxon>
        <taxon>rosids</taxon>
        <taxon>fabids</taxon>
        <taxon>Fabales</taxon>
        <taxon>Fabaceae</taxon>
        <taxon>Papilionoideae</taxon>
        <taxon>50 kb inversion clade</taxon>
        <taxon>genistoids sensu lato</taxon>
        <taxon>core genistoids</taxon>
        <taxon>Crotalarieae</taxon>
        <taxon>Crotalaria</taxon>
    </lineage>
</organism>
<comment type="caution">
    <text evidence="1">The sequence shown here is derived from an EMBL/GenBank/DDBJ whole genome shotgun (WGS) entry which is preliminary data.</text>
</comment>
<dbReference type="EMBL" id="JAYWIO010000007">
    <property type="protein sequence ID" value="KAK7251819.1"/>
    <property type="molecule type" value="Genomic_DNA"/>
</dbReference>
<proteinExistence type="predicted"/>